<evidence type="ECO:0000313" key="2">
    <source>
        <dbReference type="Proteomes" id="UP000244005"/>
    </source>
</evidence>
<organism evidence="1 2">
    <name type="scientific">Marchantia polymorpha</name>
    <name type="common">Common liverwort</name>
    <name type="synonym">Marchantia aquatica</name>
    <dbReference type="NCBI Taxonomy" id="3197"/>
    <lineage>
        <taxon>Eukaryota</taxon>
        <taxon>Viridiplantae</taxon>
        <taxon>Streptophyta</taxon>
        <taxon>Embryophyta</taxon>
        <taxon>Marchantiophyta</taxon>
        <taxon>Marchantiopsida</taxon>
        <taxon>Marchantiidae</taxon>
        <taxon>Marchantiales</taxon>
        <taxon>Marchantiaceae</taxon>
        <taxon>Marchantia</taxon>
    </lineage>
</organism>
<reference evidence="1" key="2">
    <citation type="submission" date="2017-12" db="EMBL/GenBank/DDBJ databases">
        <title>WGS assembly of Marchantia polymorpha.</title>
        <authorList>
            <person name="Bowman J.L."/>
            <person name="Kohchi T."/>
            <person name="Yamato K.T."/>
            <person name="Jenkins J."/>
            <person name="Shu S."/>
            <person name="Ishizaki K."/>
            <person name="Yamaoka S."/>
            <person name="Nishihama R."/>
            <person name="Nakamura Y."/>
            <person name="Berger F."/>
            <person name="Adam C."/>
            <person name="Aki S.S."/>
            <person name="Althoff F."/>
            <person name="Araki T."/>
            <person name="Arteaga-Vazquez M.A."/>
            <person name="Balasubrmanian S."/>
            <person name="Bauer D."/>
            <person name="Boehm C.R."/>
            <person name="Briginshaw L."/>
            <person name="Caballero-Perez J."/>
            <person name="Catarino B."/>
            <person name="Chen F."/>
            <person name="Chiyoda S."/>
            <person name="Chovatia M."/>
            <person name="Davies K.M."/>
            <person name="Delmans M."/>
            <person name="Demura T."/>
            <person name="Dierschke T."/>
            <person name="Dolan L."/>
            <person name="Dorantes-Acosta A.E."/>
            <person name="Eklund D.M."/>
            <person name="Florent S.N."/>
            <person name="Flores-Sandoval E."/>
            <person name="Fujiyama A."/>
            <person name="Fukuzawa H."/>
            <person name="Galik B."/>
            <person name="Grimanelli D."/>
            <person name="Grimwood J."/>
            <person name="Grossniklaus U."/>
            <person name="Hamada T."/>
            <person name="Haseloff J."/>
            <person name="Hetherington A.J."/>
            <person name="Higo A."/>
            <person name="Hirakawa Y."/>
            <person name="Hundley H.N."/>
            <person name="Ikeda Y."/>
            <person name="Inoue K."/>
            <person name="Inoue S."/>
            <person name="Ishida S."/>
            <person name="Jia Q."/>
            <person name="Kakita M."/>
            <person name="Kanazawa T."/>
            <person name="Kawai Y."/>
            <person name="Kawashima T."/>
            <person name="Kennedy M."/>
            <person name="Kinose K."/>
            <person name="Kinoshita T."/>
            <person name="Kohara Y."/>
            <person name="Koide E."/>
            <person name="Komatsu K."/>
            <person name="Kopischke S."/>
            <person name="Kubo M."/>
            <person name="Kyozuka J."/>
            <person name="Lagercrantz U."/>
            <person name="Lin S.S."/>
            <person name="Lindquist E."/>
            <person name="Lipzen A.M."/>
            <person name="Lu C."/>
            <person name="Luna E.D."/>
            <person name="Martienssen R.A."/>
            <person name="Minamino N."/>
            <person name="Mizutani M."/>
            <person name="Mizutani M."/>
            <person name="Mochizuki N."/>
            <person name="Monte I."/>
            <person name="Mosher R."/>
            <person name="Nagasaki H."/>
            <person name="Nakagami H."/>
            <person name="Naramoto S."/>
            <person name="Nishitani K."/>
            <person name="Ohtani M."/>
            <person name="Okamoto T."/>
            <person name="Okumura M."/>
            <person name="Phillips J."/>
            <person name="Pollak B."/>
            <person name="Reinders A."/>
            <person name="Roevekamp M."/>
            <person name="Sano R."/>
            <person name="Sawa S."/>
            <person name="Schmid M.W."/>
            <person name="Shirakawa M."/>
            <person name="Solano R."/>
            <person name="Spunde A."/>
            <person name="Suetsugu N."/>
            <person name="Sugano S."/>
            <person name="Sugiyama A."/>
            <person name="Sun R."/>
            <person name="Suzuki Y."/>
            <person name="Takenaka M."/>
            <person name="Takezawa D."/>
            <person name="Tomogane H."/>
            <person name="Tsuzuki M."/>
            <person name="Ueda T."/>
            <person name="Umeda M."/>
            <person name="Ward J.M."/>
            <person name="Watanabe Y."/>
            <person name="Yazaki K."/>
            <person name="Yokoyama R."/>
            <person name="Yoshitake Y."/>
            <person name="Yotsui I."/>
            <person name="Zachgo S."/>
            <person name="Schmutz J."/>
        </authorList>
    </citation>
    <scope>NUCLEOTIDE SEQUENCE [LARGE SCALE GENOMIC DNA]</scope>
    <source>
        <strain evidence="1">Tak-1</strain>
    </source>
</reference>
<proteinExistence type="predicted"/>
<evidence type="ECO:0000313" key="1">
    <source>
        <dbReference type="EMBL" id="PTQ30820.1"/>
    </source>
</evidence>
<dbReference type="AlphaFoldDB" id="A0A2R6WAD1"/>
<reference evidence="2" key="1">
    <citation type="journal article" date="2017" name="Cell">
        <title>Insights into land plant evolution garnered from the Marchantia polymorpha genome.</title>
        <authorList>
            <person name="Bowman J.L."/>
            <person name="Kohchi T."/>
            <person name="Yamato K.T."/>
            <person name="Jenkins J."/>
            <person name="Shu S."/>
            <person name="Ishizaki K."/>
            <person name="Yamaoka S."/>
            <person name="Nishihama R."/>
            <person name="Nakamura Y."/>
            <person name="Berger F."/>
            <person name="Adam C."/>
            <person name="Aki S.S."/>
            <person name="Althoff F."/>
            <person name="Araki T."/>
            <person name="Arteaga-Vazquez M.A."/>
            <person name="Balasubrmanian S."/>
            <person name="Barry K."/>
            <person name="Bauer D."/>
            <person name="Boehm C.R."/>
            <person name="Briginshaw L."/>
            <person name="Caballero-Perez J."/>
            <person name="Catarino B."/>
            <person name="Chen F."/>
            <person name="Chiyoda S."/>
            <person name="Chovatia M."/>
            <person name="Davies K.M."/>
            <person name="Delmans M."/>
            <person name="Demura T."/>
            <person name="Dierschke T."/>
            <person name="Dolan L."/>
            <person name="Dorantes-Acosta A.E."/>
            <person name="Eklund D.M."/>
            <person name="Florent S.N."/>
            <person name="Flores-Sandoval E."/>
            <person name="Fujiyama A."/>
            <person name="Fukuzawa H."/>
            <person name="Galik B."/>
            <person name="Grimanelli D."/>
            <person name="Grimwood J."/>
            <person name="Grossniklaus U."/>
            <person name="Hamada T."/>
            <person name="Haseloff J."/>
            <person name="Hetherington A.J."/>
            <person name="Higo A."/>
            <person name="Hirakawa Y."/>
            <person name="Hundley H.N."/>
            <person name="Ikeda Y."/>
            <person name="Inoue K."/>
            <person name="Inoue S.I."/>
            <person name="Ishida S."/>
            <person name="Jia Q."/>
            <person name="Kakita M."/>
            <person name="Kanazawa T."/>
            <person name="Kawai Y."/>
            <person name="Kawashima T."/>
            <person name="Kennedy M."/>
            <person name="Kinose K."/>
            <person name="Kinoshita T."/>
            <person name="Kohara Y."/>
            <person name="Koide E."/>
            <person name="Komatsu K."/>
            <person name="Kopischke S."/>
            <person name="Kubo M."/>
            <person name="Kyozuka J."/>
            <person name="Lagercrantz U."/>
            <person name="Lin S.S."/>
            <person name="Lindquist E."/>
            <person name="Lipzen A.M."/>
            <person name="Lu C.W."/>
            <person name="De Luna E."/>
            <person name="Martienssen R.A."/>
            <person name="Minamino N."/>
            <person name="Mizutani M."/>
            <person name="Mizutani M."/>
            <person name="Mochizuki N."/>
            <person name="Monte I."/>
            <person name="Mosher R."/>
            <person name="Nagasaki H."/>
            <person name="Nakagami H."/>
            <person name="Naramoto S."/>
            <person name="Nishitani K."/>
            <person name="Ohtani M."/>
            <person name="Okamoto T."/>
            <person name="Okumura M."/>
            <person name="Phillips J."/>
            <person name="Pollak B."/>
            <person name="Reinders A."/>
            <person name="Rovekamp M."/>
            <person name="Sano R."/>
            <person name="Sawa S."/>
            <person name="Schmid M.W."/>
            <person name="Shirakawa M."/>
            <person name="Solano R."/>
            <person name="Spunde A."/>
            <person name="Suetsugu N."/>
            <person name="Sugano S."/>
            <person name="Sugiyama A."/>
            <person name="Sun R."/>
            <person name="Suzuki Y."/>
            <person name="Takenaka M."/>
            <person name="Takezawa D."/>
            <person name="Tomogane H."/>
            <person name="Tsuzuki M."/>
            <person name="Ueda T."/>
            <person name="Umeda M."/>
            <person name="Ward J.M."/>
            <person name="Watanabe Y."/>
            <person name="Yazaki K."/>
            <person name="Yokoyama R."/>
            <person name="Yoshitake Y."/>
            <person name="Yotsui I."/>
            <person name="Zachgo S."/>
            <person name="Schmutz J."/>
        </authorList>
    </citation>
    <scope>NUCLEOTIDE SEQUENCE [LARGE SCALE GENOMIC DNA]</scope>
    <source>
        <strain evidence="2">Tak-1</strain>
    </source>
</reference>
<dbReference type="Proteomes" id="UP000244005">
    <property type="component" value="Unassembled WGS sequence"/>
</dbReference>
<dbReference type="Gramene" id="Mp4g15000.2">
    <property type="protein sequence ID" value="Mp4g15000.2.cds"/>
    <property type="gene ID" value="Mp4g15000"/>
</dbReference>
<keyword evidence="2" id="KW-1185">Reference proteome</keyword>
<dbReference type="Gramene" id="Mp4g15000.1">
    <property type="protein sequence ID" value="Mp4g15000.1.cds"/>
    <property type="gene ID" value="Mp4g15000"/>
</dbReference>
<name>A0A2R6WAD1_MARPO</name>
<protein>
    <submittedName>
        <fullName evidence="1">Uncharacterized protein</fullName>
    </submittedName>
</protein>
<accession>A0A2R6WAD1</accession>
<gene>
    <name evidence="1" type="ORF">MARPO_0119s0023</name>
</gene>
<sequence>MDPFIHPPVIGFLFIHPWIVHSALYSSLSDCSFCSLLFSIRNLGGSSMYIFPCASSDQSLGCHEEQESWMTRAPVRCMVRFAGANGITHGVFVWPANKPLESLSIRQVLSHQGLYQQ</sequence>
<dbReference type="EMBL" id="KZ772791">
    <property type="protein sequence ID" value="PTQ30820.1"/>
    <property type="molecule type" value="Genomic_DNA"/>
</dbReference>
<dbReference type="EMBL" id="KZ772791">
    <property type="protein sequence ID" value="PTQ30819.1"/>
    <property type="molecule type" value="Genomic_DNA"/>
</dbReference>